<dbReference type="InParanoid" id="A0A177BX90"/>
<evidence type="ECO:0000256" key="2">
    <source>
        <dbReference type="SAM" id="Phobius"/>
    </source>
</evidence>
<keyword evidence="2" id="KW-0472">Membrane</keyword>
<accession>A0A177BX90</accession>
<dbReference type="RefSeq" id="XP_018030290.1">
    <property type="nucleotide sequence ID" value="XM_018179496.1"/>
</dbReference>
<feature type="region of interest" description="Disordered" evidence="1">
    <location>
        <begin position="150"/>
        <end position="179"/>
    </location>
</feature>
<proteinExistence type="predicted"/>
<reference evidence="3 4" key="1">
    <citation type="submission" date="2016-05" db="EMBL/GenBank/DDBJ databases">
        <title>Comparative analysis of secretome profiles of manganese(II)-oxidizing ascomycete fungi.</title>
        <authorList>
            <consortium name="DOE Joint Genome Institute"/>
            <person name="Zeiner C.A."/>
            <person name="Purvine S.O."/>
            <person name="Zink E.M."/>
            <person name="Wu S."/>
            <person name="Pasa-Tolic L."/>
            <person name="Chaput D.L."/>
            <person name="Haridas S."/>
            <person name="Grigoriev I.V."/>
            <person name="Santelli C.M."/>
            <person name="Hansel C.M."/>
        </authorList>
    </citation>
    <scope>NUCLEOTIDE SEQUENCE [LARGE SCALE GENOMIC DNA]</scope>
    <source>
        <strain evidence="3 4">AP3s5-JAC2a</strain>
    </source>
</reference>
<keyword evidence="2" id="KW-1133">Transmembrane helix</keyword>
<feature type="compositionally biased region" description="Basic and acidic residues" evidence="1">
    <location>
        <begin position="170"/>
        <end position="179"/>
    </location>
</feature>
<feature type="transmembrane region" description="Helical" evidence="2">
    <location>
        <begin position="41"/>
        <end position="64"/>
    </location>
</feature>
<keyword evidence="2" id="KW-0812">Transmembrane</keyword>
<protein>
    <submittedName>
        <fullName evidence="3">Uncharacterized protein</fullName>
    </submittedName>
</protein>
<evidence type="ECO:0000313" key="4">
    <source>
        <dbReference type="Proteomes" id="UP000077069"/>
    </source>
</evidence>
<dbReference type="Proteomes" id="UP000077069">
    <property type="component" value="Unassembled WGS sequence"/>
</dbReference>
<evidence type="ECO:0000313" key="3">
    <source>
        <dbReference type="EMBL" id="OAF99924.1"/>
    </source>
</evidence>
<organism evidence="3 4">
    <name type="scientific">Paraphaeosphaeria sporulosa</name>
    <dbReference type="NCBI Taxonomy" id="1460663"/>
    <lineage>
        <taxon>Eukaryota</taxon>
        <taxon>Fungi</taxon>
        <taxon>Dikarya</taxon>
        <taxon>Ascomycota</taxon>
        <taxon>Pezizomycotina</taxon>
        <taxon>Dothideomycetes</taxon>
        <taxon>Pleosporomycetidae</taxon>
        <taxon>Pleosporales</taxon>
        <taxon>Massarineae</taxon>
        <taxon>Didymosphaeriaceae</taxon>
        <taxon>Paraphaeosphaeria</taxon>
    </lineage>
</organism>
<dbReference type="EMBL" id="KV441560">
    <property type="protein sequence ID" value="OAF99924.1"/>
    <property type="molecule type" value="Genomic_DNA"/>
</dbReference>
<evidence type="ECO:0000256" key="1">
    <source>
        <dbReference type="SAM" id="MobiDB-lite"/>
    </source>
</evidence>
<gene>
    <name evidence="3" type="ORF">CC84DRAFT_1168837</name>
</gene>
<sequence>MEVPALIASVLVTAFNLQPWVMNLVTRVADAAEGTLFHLLGFISAALVVAIVLYVICTLINVIAAPFTRGKTVGQIVARSLAKTMGGMAAAWTEGWTVATNQGHDQDSDTQHHHKTEHINASAVCEHKGLRLVAGESSPTFKPIVDVKPEPSTVQRTHDRVEEAEDDRELTENNWKKVL</sequence>
<dbReference type="GeneID" id="28762982"/>
<keyword evidence="4" id="KW-1185">Reference proteome</keyword>
<dbReference type="OrthoDB" id="10632355at2759"/>
<dbReference type="AlphaFoldDB" id="A0A177BX90"/>
<name>A0A177BX90_9PLEO</name>